<evidence type="ECO:0000259" key="1">
    <source>
        <dbReference type="Pfam" id="PF04773"/>
    </source>
</evidence>
<gene>
    <name evidence="3" type="ORF">BES08_25005</name>
    <name evidence="4" type="ORF">BV97_02784</name>
</gene>
<dbReference type="Proteomes" id="UP000024329">
    <property type="component" value="Unassembled WGS sequence"/>
</dbReference>
<dbReference type="GO" id="GO:0016989">
    <property type="term" value="F:sigma factor antagonist activity"/>
    <property type="evidence" value="ECO:0007669"/>
    <property type="project" value="TreeGrafter"/>
</dbReference>
<evidence type="ECO:0000313" key="4">
    <source>
        <dbReference type="EMBL" id="EZP81123.1"/>
    </source>
</evidence>
<reference evidence="4 5" key="1">
    <citation type="submission" date="2014-03" db="EMBL/GenBank/DDBJ databases">
        <title>Whole genome sequence of Novosphingobium resinovorum KF1.</title>
        <authorList>
            <person name="Gan H.M."/>
            <person name="Gan H.Y."/>
            <person name="Chew T.H."/>
            <person name="Savka M.A."/>
        </authorList>
    </citation>
    <scope>NUCLEOTIDE SEQUENCE [LARGE SCALE GENOMIC DNA]</scope>
    <source>
        <strain evidence="4 5">KF1</strain>
    </source>
</reference>
<dbReference type="Pfam" id="PF16220">
    <property type="entry name" value="DUF4880"/>
    <property type="match status" value="1"/>
</dbReference>
<feature type="domain" description="FecR protein" evidence="1">
    <location>
        <begin position="136"/>
        <end position="228"/>
    </location>
</feature>
<reference evidence="6" key="3">
    <citation type="journal article" date="2017" name="J. Biotechnol.">
        <title>Complete genome sequence of Novosphingobium resinovorum SA1, a versatile xenobiotic-degrading bacterium capable of utilizing sulfanilic acid.</title>
        <authorList>
            <person name="Hegedus B."/>
            <person name="Kos P.B."/>
            <person name="Balint B."/>
            <person name="Maroti G."/>
            <person name="Gan H.M."/>
            <person name="Perei K."/>
            <person name="Rakhely G."/>
        </authorList>
    </citation>
    <scope>NUCLEOTIDE SEQUENCE [LARGE SCALE GENOMIC DNA]</scope>
    <source>
        <strain evidence="6">SA1</strain>
    </source>
</reference>
<proteinExistence type="predicted"/>
<name>A0A031JWE2_9SPHN</name>
<dbReference type="PANTHER" id="PTHR30273:SF2">
    <property type="entry name" value="PROTEIN FECR"/>
    <property type="match status" value="1"/>
</dbReference>
<dbReference type="eggNOG" id="COG3712">
    <property type="taxonomic scope" value="Bacteria"/>
</dbReference>
<dbReference type="PANTHER" id="PTHR30273">
    <property type="entry name" value="PERIPLASMIC SIGNAL SENSOR AND SIGMA FACTOR ACTIVATOR FECR-RELATED"/>
    <property type="match status" value="1"/>
</dbReference>
<evidence type="ECO:0000313" key="3">
    <source>
        <dbReference type="EMBL" id="AOR79995.1"/>
    </source>
</evidence>
<evidence type="ECO:0000313" key="5">
    <source>
        <dbReference type="Proteomes" id="UP000024329"/>
    </source>
</evidence>
<geneLocation type="plasmid" evidence="3 6">
    <name>pSA1</name>
</geneLocation>
<sequence>MSKSADNLPFDGRALERIDSPEATAAAYFSIFRSPKATPQDYEDFESWHARDEAHRIAWARVERAWDGTGTMRADARILEIRERALANRRDRHAWARPAMAAGLALAVLVGGLTFQHYRGGGEAPAAALAQADSHVISTGVGQQSTFRMTDGSAITANTSTVLAVSESETGRSTTIRSGEAFFEVAKNPRKPFVVSAGGVRVTALGTAFAVRDTGGRVTVTLAQGRVRIDMPAGQGGEAQSTVLHPGQELVWQGGAYRMAEVAVDRQLSWRSGVLSFDRVPLEQAVAEINRYSPQEIIVSSPQLARRPISGTFRIGVTRGFLQSLELAGIARVENESVTRAELVAP</sequence>
<dbReference type="AlphaFoldDB" id="A0A031JWE2"/>
<feature type="domain" description="FecR N-terminal" evidence="2">
    <location>
        <begin position="25"/>
        <end position="64"/>
    </location>
</feature>
<dbReference type="PATRIC" id="fig|158500.4.peg.2848"/>
<dbReference type="InterPro" id="IPR012373">
    <property type="entry name" value="Ferrdict_sens_TM"/>
</dbReference>
<dbReference type="InterPro" id="IPR006860">
    <property type="entry name" value="FecR"/>
</dbReference>
<dbReference type="Gene3D" id="2.60.120.1440">
    <property type="match status" value="1"/>
</dbReference>
<dbReference type="Pfam" id="PF04773">
    <property type="entry name" value="FecR"/>
    <property type="match status" value="1"/>
</dbReference>
<dbReference type="PIRSF" id="PIRSF018266">
    <property type="entry name" value="FecR"/>
    <property type="match status" value="1"/>
</dbReference>
<dbReference type="EMBL" id="CP017076">
    <property type="protein sequence ID" value="AOR79995.1"/>
    <property type="molecule type" value="Genomic_DNA"/>
</dbReference>
<reference evidence="3" key="2">
    <citation type="submission" date="2016-08" db="EMBL/GenBank/DDBJ databases">
        <authorList>
            <person name="Seilhamer J.J."/>
        </authorList>
    </citation>
    <scope>NUCLEOTIDE SEQUENCE [LARGE SCALE GENOMIC DNA]</scope>
    <source>
        <strain evidence="3">SA1</strain>
        <plasmid evidence="3">pSA1</plasmid>
    </source>
</reference>
<keyword evidence="6" id="KW-1185">Reference proteome</keyword>
<accession>A0A031JWE2</accession>
<dbReference type="Gene3D" id="3.55.50.30">
    <property type="match status" value="1"/>
</dbReference>
<organism evidence="4 5">
    <name type="scientific">Novosphingobium resinovorum</name>
    <dbReference type="NCBI Taxonomy" id="158500"/>
    <lineage>
        <taxon>Bacteria</taxon>
        <taxon>Pseudomonadati</taxon>
        <taxon>Pseudomonadota</taxon>
        <taxon>Alphaproteobacteria</taxon>
        <taxon>Sphingomonadales</taxon>
        <taxon>Sphingomonadaceae</taxon>
        <taxon>Novosphingobium</taxon>
    </lineage>
</organism>
<keyword evidence="3" id="KW-0614">Plasmid</keyword>
<evidence type="ECO:0000259" key="2">
    <source>
        <dbReference type="Pfam" id="PF16220"/>
    </source>
</evidence>
<evidence type="ECO:0000313" key="6">
    <source>
        <dbReference type="Proteomes" id="UP000094626"/>
    </source>
</evidence>
<dbReference type="OrthoDB" id="9798846at2"/>
<dbReference type="RefSeq" id="WP_036526500.1">
    <property type="nucleotide sequence ID" value="NZ_CP017076.1"/>
</dbReference>
<dbReference type="EMBL" id="JFYZ01000013">
    <property type="protein sequence ID" value="EZP81123.1"/>
    <property type="molecule type" value="Genomic_DNA"/>
</dbReference>
<dbReference type="KEGG" id="nre:BES08_25005"/>
<dbReference type="Proteomes" id="UP000094626">
    <property type="component" value="Plasmid pSA1"/>
</dbReference>
<dbReference type="InterPro" id="IPR032623">
    <property type="entry name" value="FecR_N"/>
</dbReference>
<protein>
    <submittedName>
        <fullName evidence="4">FecR family protein</fullName>
    </submittedName>
</protein>